<dbReference type="Gene3D" id="1.10.1220.70">
    <property type="match status" value="1"/>
</dbReference>
<evidence type="ECO:0000313" key="11">
    <source>
        <dbReference type="Ensembl" id="ENSAPLP00020017132.1"/>
    </source>
</evidence>
<evidence type="ECO:0000259" key="10">
    <source>
        <dbReference type="Pfam" id="PF02841"/>
    </source>
</evidence>
<comment type="subcellular location">
    <subcellularLocation>
        <location evidence="1">Cell membrane</location>
        <topology evidence="1">Multi-pass membrane protein</topology>
    </subcellularLocation>
</comment>
<dbReference type="Pfam" id="PF02841">
    <property type="entry name" value="GBP_C"/>
    <property type="match status" value="1"/>
</dbReference>
<keyword evidence="3" id="KW-1003">Cell membrane</keyword>
<feature type="domain" description="Guanylate-binding protein/Atlastin C-terminal" evidence="10">
    <location>
        <begin position="2"/>
        <end position="76"/>
    </location>
</feature>
<dbReference type="Ensembl" id="ENSAPLT00020018509.1">
    <property type="protein sequence ID" value="ENSAPLP00020017132.1"/>
    <property type="gene ID" value="ENSAPLG00020012301.1"/>
</dbReference>
<evidence type="ECO:0000256" key="3">
    <source>
        <dbReference type="ARBA" id="ARBA00022475"/>
    </source>
</evidence>
<name>A0A8B9T8Z2_ANAPL</name>
<dbReference type="PANTHER" id="PTHR26453">
    <property type="entry name" value="OLFACTORY RECEPTOR"/>
    <property type="match status" value="1"/>
</dbReference>
<sequence>MAILQKLFQDLDRRINARFYFMSGGYLRFQRDKKALVEQYRKLPGKGMKAETALRDFLQEREYMGKKVLKDDLEITLALIVSCLSIVKASMGSENLVHYACASLIYLRPGSSSWSGQDALISVTYTILTPLLNPMIYTLRNKDVKAALCKAIRKTQISAECFPGKRSR</sequence>
<evidence type="ECO:0000256" key="6">
    <source>
        <dbReference type="ARBA" id="ARBA00023040"/>
    </source>
</evidence>
<dbReference type="SUPFAM" id="SSF81321">
    <property type="entry name" value="Family A G protein-coupled receptor-like"/>
    <property type="match status" value="1"/>
</dbReference>
<organism evidence="11 12">
    <name type="scientific">Anas platyrhynchos</name>
    <name type="common">Mallard</name>
    <name type="synonym">Anas boschas</name>
    <dbReference type="NCBI Taxonomy" id="8839"/>
    <lineage>
        <taxon>Eukaryota</taxon>
        <taxon>Metazoa</taxon>
        <taxon>Chordata</taxon>
        <taxon>Craniata</taxon>
        <taxon>Vertebrata</taxon>
        <taxon>Euteleostomi</taxon>
        <taxon>Archelosauria</taxon>
        <taxon>Archosauria</taxon>
        <taxon>Dinosauria</taxon>
        <taxon>Saurischia</taxon>
        <taxon>Theropoda</taxon>
        <taxon>Coelurosauria</taxon>
        <taxon>Aves</taxon>
        <taxon>Neognathae</taxon>
        <taxon>Galloanserae</taxon>
        <taxon>Anseriformes</taxon>
        <taxon>Anatidae</taxon>
        <taxon>Anatinae</taxon>
        <taxon>Anas</taxon>
    </lineage>
</organism>
<accession>A0A8B9T8Z2</accession>
<reference evidence="11" key="2">
    <citation type="submission" date="2025-09" db="UniProtKB">
        <authorList>
            <consortium name="Ensembl"/>
        </authorList>
    </citation>
    <scope>IDENTIFICATION</scope>
</reference>
<keyword evidence="6" id="KW-0297">G-protein coupled receptor</keyword>
<proteinExistence type="inferred from homology"/>
<keyword evidence="9" id="KW-0807">Transducer</keyword>
<dbReference type="InterPro" id="IPR003191">
    <property type="entry name" value="Guanylate-bd/ATL_C"/>
</dbReference>
<keyword evidence="5" id="KW-1133">Transmembrane helix</keyword>
<dbReference type="InterPro" id="IPR036543">
    <property type="entry name" value="Guanylate-bd_C_sf"/>
</dbReference>
<comment type="similarity">
    <text evidence="2">Belongs to the G-protein coupled receptor 1 family.</text>
</comment>
<evidence type="ECO:0000256" key="1">
    <source>
        <dbReference type="ARBA" id="ARBA00004651"/>
    </source>
</evidence>
<keyword evidence="4" id="KW-0812">Transmembrane</keyword>
<evidence type="ECO:0000256" key="7">
    <source>
        <dbReference type="ARBA" id="ARBA00023136"/>
    </source>
</evidence>
<protein>
    <recommendedName>
        <fullName evidence="10">Guanylate-binding protein/Atlastin C-terminal domain-containing protein</fullName>
    </recommendedName>
</protein>
<evidence type="ECO:0000256" key="5">
    <source>
        <dbReference type="ARBA" id="ARBA00022989"/>
    </source>
</evidence>
<keyword evidence="7" id="KW-0472">Membrane</keyword>
<dbReference type="GO" id="GO:0005525">
    <property type="term" value="F:GTP binding"/>
    <property type="evidence" value="ECO:0007669"/>
    <property type="project" value="InterPro"/>
</dbReference>
<dbReference type="Gene3D" id="1.20.1000.10">
    <property type="entry name" value="Guanylate-binding protein, C-terminal domain"/>
    <property type="match status" value="1"/>
</dbReference>
<dbReference type="GO" id="GO:0003924">
    <property type="term" value="F:GTPase activity"/>
    <property type="evidence" value="ECO:0007669"/>
    <property type="project" value="InterPro"/>
</dbReference>
<dbReference type="GO" id="GO:0004930">
    <property type="term" value="F:G protein-coupled receptor activity"/>
    <property type="evidence" value="ECO:0007669"/>
    <property type="project" value="UniProtKB-KW"/>
</dbReference>
<reference evidence="11" key="1">
    <citation type="submission" date="2025-08" db="UniProtKB">
        <authorList>
            <consortium name="Ensembl"/>
        </authorList>
    </citation>
    <scope>IDENTIFICATION</scope>
</reference>
<dbReference type="FunFam" id="1.10.1220.70:FF:000001">
    <property type="entry name" value="Olfactory receptor"/>
    <property type="match status" value="1"/>
</dbReference>
<evidence type="ECO:0000256" key="8">
    <source>
        <dbReference type="ARBA" id="ARBA00023170"/>
    </source>
</evidence>
<dbReference type="Proteomes" id="UP000694400">
    <property type="component" value="Unassembled WGS sequence"/>
</dbReference>
<dbReference type="SUPFAM" id="SSF48340">
    <property type="entry name" value="Interferon-induced guanylate-binding protein 1 (GBP1), C-terminal domain"/>
    <property type="match status" value="1"/>
</dbReference>
<evidence type="ECO:0000256" key="4">
    <source>
        <dbReference type="ARBA" id="ARBA00022692"/>
    </source>
</evidence>
<evidence type="ECO:0000256" key="9">
    <source>
        <dbReference type="ARBA" id="ARBA00023224"/>
    </source>
</evidence>
<dbReference type="AlphaFoldDB" id="A0A8B9T8Z2"/>
<evidence type="ECO:0000256" key="2">
    <source>
        <dbReference type="ARBA" id="ARBA00010663"/>
    </source>
</evidence>
<evidence type="ECO:0000313" key="12">
    <source>
        <dbReference type="Proteomes" id="UP000694400"/>
    </source>
</evidence>
<keyword evidence="8" id="KW-0675">Receptor</keyword>
<dbReference type="GO" id="GO:0005886">
    <property type="term" value="C:plasma membrane"/>
    <property type="evidence" value="ECO:0007669"/>
    <property type="project" value="UniProtKB-SubCell"/>
</dbReference>